<protein>
    <recommendedName>
        <fullName evidence="4">OmpR/PhoB-type domain-containing protein</fullName>
    </recommendedName>
</protein>
<dbReference type="PANTHER" id="PTHR36842:SF1">
    <property type="entry name" value="PROTEIN TOLB"/>
    <property type="match status" value="1"/>
</dbReference>
<comment type="caution">
    <text evidence="2">The sequence shown here is derived from an EMBL/GenBank/DDBJ whole genome shotgun (WGS) entry which is preliminary data.</text>
</comment>
<dbReference type="SUPFAM" id="SSF46894">
    <property type="entry name" value="C-terminal effector domain of the bipartite response regulators"/>
    <property type="match status" value="1"/>
</dbReference>
<dbReference type="Gene3D" id="1.10.10.10">
    <property type="entry name" value="Winged helix-like DNA-binding domain superfamily/Winged helix DNA-binding domain"/>
    <property type="match status" value="1"/>
</dbReference>
<proteinExistence type="inferred from homology"/>
<dbReference type="InterPro" id="IPR011042">
    <property type="entry name" value="6-blade_b-propeller_TolB-like"/>
</dbReference>
<dbReference type="RefSeq" id="WP_142932661.1">
    <property type="nucleotide sequence ID" value="NZ_ML660166.1"/>
</dbReference>
<dbReference type="SUPFAM" id="SSF82171">
    <property type="entry name" value="DPP6 N-terminal domain-like"/>
    <property type="match status" value="1"/>
</dbReference>
<dbReference type="PANTHER" id="PTHR36842">
    <property type="entry name" value="PROTEIN TOLB HOMOLOG"/>
    <property type="match status" value="1"/>
</dbReference>
<dbReference type="Pfam" id="PF07676">
    <property type="entry name" value="PD40"/>
    <property type="match status" value="1"/>
</dbReference>
<feature type="non-terminal residue" evidence="2">
    <location>
        <position position="1"/>
    </location>
</feature>
<dbReference type="Gene3D" id="2.120.10.30">
    <property type="entry name" value="TolB, C-terminal domain"/>
    <property type="match status" value="2"/>
</dbReference>
<dbReference type="EMBL" id="VIKS01000010">
    <property type="protein sequence ID" value="TQV86736.1"/>
    <property type="molecule type" value="Genomic_DNA"/>
</dbReference>
<sequence>ILTLKPSQVLDYLIQNQKKKTTRQDIIDNVWRNKGCTDENFHKTLGVLRKELGDKNKPWKYIINPRKNHYALLPKVKFHYVFSRADIYRFIKKSSVVLVSSLLVTTAAIKTQTLDKVSGYLAVDSQTVTHLKGQVKRASASIEQSVLVFMHKPVNWSGWDLRVQRLGTEESKLLVKSTGALFYNAEPSFSPSGQQLAWVKTDYNQYCEVWVADFNSTELSISNERSVLSCAHQYWARTPQWRTDESLLISLPQGNHRPNNIQEINLISNERFSITSPTNSRYGDYGLYYNAEVNLMAYLRLTTGGDIRGELRIFDFSTNSDFLLKGFRNAPYAAAWLNTSSLLVKGESGFEVVNIDGETLPVISNMLEPQSFPFSMGSNRVGFVRGELKDNDIIIFDLTSGSISNNLSSTAHDYRAVISKDSDQIAFLSLRNGRRQLLMTSNNLPTKVVEFNEHDSISELAISPDGKTLAFVKGNQLNLISARGQVEFQKNIAVGGISFSYDNTALFIGVKEAELLKIKKLGLSGTVETITEGFMPKSAEDGYLYFFKLEGDKPYFYRISPEGGIKELFEAPFPVLSLNSNSFDVINNHLYYVDGKGKDKMLVSKDLSSGEVKTVAPVTSRTFSLNQKLTKLVMTKKGQVQNNLAAFTLVKN</sequence>
<dbReference type="AlphaFoldDB" id="A0A545UB89"/>
<dbReference type="InterPro" id="IPR016032">
    <property type="entry name" value="Sig_transdc_resp-reg_C-effctor"/>
</dbReference>
<evidence type="ECO:0000313" key="3">
    <source>
        <dbReference type="Proteomes" id="UP000315439"/>
    </source>
</evidence>
<gene>
    <name evidence="2" type="ORF">FLL46_17755</name>
</gene>
<dbReference type="InterPro" id="IPR011659">
    <property type="entry name" value="WD40"/>
</dbReference>
<reference evidence="2 3" key="1">
    <citation type="submission" date="2019-07" db="EMBL/GenBank/DDBJ databases">
        <title>Draft genome for Aliikangiella sp. M105.</title>
        <authorList>
            <person name="Wang G."/>
        </authorList>
    </citation>
    <scope>NUCLEOTIDE SEQUENCE [LARGE SCALE GENOMIC DNA]</scope>
    <source>
        <strain evidence="2 3">M105</strain>
    </source>
</reference>
<accession>A0A545UB89</accession>
<evidence type="ECO:0000313" key="2">
    <source>
        <dbReference type="EMBL" id="TQV86736.1"/>
    </source>
</evidence>
<organism evidence="2 3">
    <name type="scientific">Aliikangiella coralliicola</name>
    <dbReference type="NCBI Taxonomy" id="2592383"/>
    <lineage>
        <taxon>Bacteria</taxon>
        <taxon>Pseudomonadati</taxon>
        <taxon>Pseudomonadota</taxon>
        <taxon>Gammaproteobacteria</taxon>
        <taxon>Oceanospirillales</taxon>
        <taxon>Pleioneaceae</taxon>
        <taxon>Aliikangiella</taxon>
    </lineage>
</organism>
<dbReference type="GO" id="GO:0003677">
    <property type="term" value="F:DNA binding"/>
    <property type="evidence" value="ECO:0007669"/>
    <property type="project" value="InterPro"/>
</dbReference>
<evidence type="ECO:0000256" key="1">
    <source>
        <dbReference type="ARBA" id="ARBA00009820"/>
    </source>
</evidence>
<name>A0A545UB89_9GAMM</name>
<keyword evidence="3" id="KW-1185">Reference proteome</keyword>
<dbReference type="Proteomes" id="UP000315439">
    <property type="component" value="Unassembled WGS sequence"/>
</dbReference>
<dbReference type="GO" id="GO:0006355">
    <property type="term" value="P:regulation of DNA-templated transcription"/>
    <property type="evidence" value="ECO:0007669"/>
    <property type="project" value="InterPro"/>
</dbReference>
<evidence type="ECO:0008006" key="4">
    <source>
        <dbReference type="Google" id="ProtNLM"/>
    </source>
</evidence>
<dbReference type="InterPro" id="IPR036388">
    <property type="entry name" value="WH-like_DNA-bd_sf"/>
</dbReference>
<dbReference type="OrthoDB" id="6311790at2"/>
<comment type="similarity">
    <text evidence="1">Belongs to the TolB family.</text>
</comment>